<dbReference type="InterPro" id="IPR005479">
    <property type="entry name" value="CPAse_ATP-bd"/>
</dbReference>
<evidence type="ECO:0000256" key="5">
    <source>
        <dbReference type="ARBA" id="ARBA00022598"/>
    </source>
</evidence>
<keyword evidence="6" id="KW-0479">Metal-binding</keyword>
<dbReference type="EMBL" id="CP000930">
    <property type="protein sequence ID" value="ABZ82902.1"/>
    <property type="molecule type" value="Genomic_DNA"/>
</dbReference>
<dbReference type="InterPro" id="IPR005481">
    <property type="entry name" value="BC-like_N"/>
</dbReference>
<evidence type="ECO:0000256" key="13">
    <source>
        <dbReference type="RuleBase" id="RU365063"/>
    </source>
</evidence>
<dbReference type="NCBIfam" id="TIGR00514">
    <property type="entry name" value="accC"/>
    <property type="match status" value="1"/>
</dbReference>
<dbReference type="GO" id="GO:0005524">
    <property type="term" value="F:ATP binding"/>
    <property type="evidence" value="ECO:0007669"/>
    <property type="project" value="UniProtKB-UniRule"/>
</dbReference>
<dbReference type="InterPro" id="IPR005482">
    <property type="entry name" value="Biotin_COase_C"/>
</dbReference>
<dbReference type="SUPFAM" id="SSF51246">
    <property type="entry name" value="Rudiment single hybrid motif"/>
    <property type="match status" value="1"/>
</dbReference>
<evidence type="ECO:0000313" key="16">
    <source>
        <dbReference type="EMBL" id="ABZ82902.1"/>
    </source>
</evidence>
<keyword evidence="13" id="KW-0443">Lipid metabolism</keyword>
<keyword evidence="7 12" id="KW-0547">Nucleotide-binding</keyword>
<dbReference type="EC" id="6.3.4.14" evidence="4 13"/>
<dbReference type="PANTHER" id="PTHR48095">
    <property type="entry name" value="PYRUVATE CARBOXYLASE SUBUNIT A"/>
    <property type="match status" value="1"/>
</dbReference>
<dbReference type="OrthoDB" id="9807469at2"/>
<dbReference type="FunFam" id="3.30.1490.20:FF:000018">
    <property type="entry name" value="Biotin carboxylase"/>
    <property type="match status" value="1"/>
</dbReference>
<dbReference type="InterPro" id="IPR004549">
    <property type="entry name" value="Acetyl_CoA_COase_biotin_COase"/>
</dbReference>
<proteinExistence type="predicted"/>
<dbReference type="PROSITE" id="PS50975">
    <property type="entry name" value="ATP_GRASP"/>
    <property type="match status" value="1"/>
</dbReference>
<dbReference type="SUPFAM" id="SSF56059">
    <property type="entry name" value="Glutathione synthetase ATP-binding domain-like"/>
    <property type="match status" value="1"/>
</dbReference>
<evidence type="ECO:0000259" key="14">
    <source>
        <dbReference type="PROSITE" id="PS50975"/>
    </source>
</evidence>
<dbReference type="PROSITE" id="PS00866">
    <property type="entry name" value="CPSASE_1"/>
    <property type="match status" value="1"/>
</dbReference>
<dbReference type="PANTHER" id="PTHR48095:SF2">
    <property type="entry name" value="BIOTIN CARBOXYLASE, CHLOROPLASTIC"/>
    <property type="match status" value="1"/>
</dbReference>
<evidence type="ECO:0000259" key="15">
    <source>
        <dbReference type="PROSITE" id="PS50979"/>
    </source>
</evidence>
<accession>B0TEI3</accession>
<dbReference type="KEGG" id="hmo:HM1_0283"/>
<evidence type="ECO:0000256" key="9">
    <source>
        <dbReference type="ARBA" id="ARBA00022842"/>
    </source>
</evidence>
<evidence type="ECO:0000256" key="2">
    <source>
        <dbReference type="ARBA" id="ARBA00004956"/>
    </source>
</evidence>
<dbReference type="Pfam" id="PF00289">
    <property type="entry name" value="Biotin_carb_N"/>
    <property type="match status" value="1"/>
</dbReference>
<dbReference type="UniPathway" id="UPA00655">
    <property type="reaction ID" value="UER00711"/>
</dbReference>
<keyword evidence="10 13" id="KW-0092">Biotin</keyword>
<dbReference type="InterPro" id="IPR051602">
    <property type="entry name" value="ACC_Biotin_Carboxylase"/>
</dbReference>
<dbReference type="AlphaFoldDB" id="B0TEI3"/>
<organism evidence="16 17">
    <name type="scientific">Heliobacterium modesticaldum (strain ATCC 51547 / Ice1)</name>
    <dbReference type="NCBI Taxonomy" id="498761"/>
    <lineage>
        <taxon>Bacteria</taxon>
        <taxon>Bacillati</taxon>
        <taxon>Bacillota</taxon>
        <taxon>Clostridia</taxon>
        <taxon>Eubacteriales</taxon>
        <taxon>Heliobacteriaceae</taxon>
        <taxon>Heliomicrobium</taxon>
    </lineage>
</organism>
<evidence type="ECO:0000256" key="1">
    <source>
        <dbReference type="ARBA" id="ARBA00003761"/>
    </source>
</evidence>
<evidence type="ECO:0000256" key="12">
    <source>
        <dbReference type="PROSITE-ProRule" id="PRU00409"/>
    </source>
</evidence>
<evidence type="ECO:0000256" key="4">
    <source>
        <dbReference type="ARBA" id="ARBA00013263"/>
    </source>
</evidence>
<dbReference type="InterPro" id="IPR011054">
    <property type="entry name" value="Rudment_hybrid_motif"/>
</dbReference>
<dbReference type="Proteomes" id="UP000008550">
    <property type="component" value="Chromosome"/>
</dbReference>
<keyword evidence="13" id="KW-0444">Lipid biosynthesis</keyword>
<comment type="pathway">
    <text evidence="2 13">Lipid metabolism; malonyl-CoA biosynthesis; malonyl-CoA from acetyl-CoA: step 1/1.</text>
</comment>
<dbReference type="GO" id="GO:0004075">
    <property type="term" value="F:biotin carboxylase activity"/>
    <property type="evidence" value="ECO:0007669"/>
    <property type="project" value="UniProtKB-EC"/>
</dbReference>
<dbReference type="RefSeq" id="WP_012281650.1">
    <property type="nucleotide sequence ID" value="NC_010337.2"/>
</dbReference>
<protein>
    <recommendedName>
        <fullName evidence="4 13">Biotin carboxylase</fullName>
        <ecNumber evidence="4 13">6.3.4.14</ecNumber>
    </recommendedName>
    <alternativeName>
        <fullName evidence="13">Acetyl-coenzyme A carboxylase biotin carboxylase subunit A</fullName>
    </alternativeName>
</protein>
<dbReference type="eggNOG" id="COG0439">
    <property type="taxonomic scope" value="Bacteria"/>
</dbReference>
<dbReference type="InterPro" id="IPR011761">
    <property type="entry name" value="ATP-grasp"/>
</dbReference>
<comment type="subunit">
    <text evidence="3 13">Acetyl-CoA carboxylase is a heterohexamer of biotin carboxyl carrier protein, biotin carboxylase and the two subunits of carboxyl transferase in a 2:2 complex.</text>
</comment>
<comment type="catalytic activity">
    <reaction evidence="11 13">
        <text>N(6)-biotinyl-L-lysyl-[protein] + hydrogencarbonate + ATP = N(6)-carboxybiotinyl-L-lysyl-[protein] + ADP + phosphate + H(+)</text>
        <dbReference type="Rhea" id="RHEA:13501"/>
        <dbReference type="Rhea" id="RHEA-COMP:10505"/>
        <dbReference type="Rhea" id="RHEA-COMP:10506"/>
        <dbReference type="ChEBI" id="CHEBI:15378"/>
        <dbReference type="ChEBI" id="CHEBI:17544"/>
        <dbReference type="ChEBI" id="CHEBI:30616"/>
        <dbReference type="ChEBI" id="CHEBI:43474"/>
        <dbReference type="ChEBI" id="CHEBI:83144"/>
        <dbReference type="ChEBI" id="CHEBI:83145"/>
        <dbReference type="ChEBI" id="CHEBI:456216"/>
        <dbReference type="EC" id="6.3.4.14"/>
    </reaction>
</comment>
<evidence type="ECO:0000256" key="6">
    <source>
        <dbReference type="ARBA" id="ARBA00022723"/>
    </source>
</evidence>
<dbReference type="HOGENOM" id="CLU_000395_3_2_9"/>
<gene>
    <name evidence="16" type="primary">accC</name>
    <name evidence="16" type="ORF">HM1_0283</name>
</gene>
<dbReference type="InterPro" id="IPR011764">
    <property type="entry name" value="Biotin_carboxylation_dom"/>
</dbReference>
<dbReference type="FunFam" id="3.40.50.20:FF:000010">
    <property type="entry name" value="Propionyl-CoA carboxylase subunit alpha"/>
    <property type="match status" value="1"/>
</dbReference>
<comment type="function">
    <text evidence="1 13">This protein is a component of the acetyl coenzyme A carboxylase complex; first, biotin carboxylase catalyzes the carboxylation of the carrier protein and then the transcarboxylase transfers the carboxyl group to form malonyl-CoA.</text>
</comment>
<keyword evidence="17" id="KW-1185">Reference proteome</keyword>
<dbReference type="Gene3D" id="3.30.470.20">
    <property type="entry name" value="ATP-grasp fold, B domain"/>
    <property type="match status" value="1"/>
</dbReference>
<evidence type="ECO:0000256" key="7">
    <source>
        <dbReference type="ARBA" id="ARBA00022741"/>
    </source>
</evidence>
<name>B0TEI3_HELMI</name>
<dbReference type="NCBIfam" id="NF006367">
    <property type="entry name" value="PRK08591.1"/>
    <property type="match status" value="1"/>
</dbReference>
<keyword evidence="13" id="KW-0276">Fatty acid metabolism</keyword>
<keyword evidence="8 12" id="KW-0067">ATP-binding</keyword>
<evidence type="ECO:0000256" key="8">
    <source>
        <dbReference type="ARBA" id="ARBA00022840"/>
    </source>
</evidence>
<keyword evidence="9" id="KW-0460">Magnesium</keyword>
<dbReference type="SUPFAM" id="SSF52440">
    <property type="entry name" value="PreATP-grasp domain"/>
    <property type="match status" value="1"/>
</dbReference>
<dbReference type="PROSITE" id="PS50979">
    <property type="entry name" value="BC"/>
    <property type="match status" value="1"/>
</dbReference>
<dbReference type="GO" id="GO:0046872">
    <property type="term" value="F:metal ion binding"/>
    <property type="evidence" value="ECO:0007669"/>
    <property type="project" value="UniProtKB-KW"/>
</dbReference>
<sequence length="454" mass="49729">MGHHHSLFNKILIANRGEIAVRIIRACKEMGIGTVAVYSEADKDALHVKLADEAYCVGPAPSNRSYLNIPNIISAATVSGAEAIHPGFGFLSENAYFAEICETCKIKFIGPGSKAIESMGSKAVARETMIKAGVRVVPGSESIVTSEEEAEKIAEEIGYPVMIKASAGGGGRGMRIAHSEKDLFNALQTAQAEAEAAFGNKAVYIEKFIEEPRHIEFQIMADQFGNTVYLGERDCSIQRRNQKLLEEAPSPALSPELRKEMGEQAVLAAKSVNYVNAGTVEFLLDKHGHYYFIEMNTRIQVEHPVTEMITGIDLIKEQIRIAAGEPLGYTQDDIVIKGHAIECRINAEDPARNFMPSPGKITAYHPPGGLGVRLDSAAYAGYTIPPTYDSMIGKLIVWGRDRNEAIARMQRALDEFVIEGVKTTIPFQQKVLGNAFFQKGEVYTNFIQARMTGE</sequence>
<dbReference type="GO" id="GO:2001295">
    <property type="term" value="P:malonyl-CoA biosynthetic process"/>
    <property type="evidence" value="ECO:0007669"/>
    <property type="project" value="UniProtKB-UniPathway"/>
</dbReference>
<evidence type="ECO:0000256" key="10">
    <source>
        <dbReference type="ARBA" id="ARBA00023267"/>
    </source>
</evidence>
<feature type="domain" description="Biotin carboxylation" evidence="15">
    <location>
        <begin position="7"/>
        <end position="452"/>
    </location>
</feature>
<dbReference type="GO" id="GO:0006633">
    <property type="term" value="P:fatty acid biosynthetic process"/>
    <property type="evidence" value="ECO:0007669"/>
    <property type="project" value="UniProtKB-KW"/>
</dbReference>
<reference evidence="16 17" key="1">
    <citation type="journal article" date="2008" name="J. Bacteriol.">
        <title>The genome of Heliobacterium modesticaldum, a phototrophic representative of the Firmicutes containing the simplest photosynthetic apparatus.</title>
        <authorList>
            <person name="Sattley W.M."/>
            <person name="Madigan M.T."/>
            <person name="Swingley W.D."/>
            <person name="Cheung P.C."/>
            <person name="Clocksin K.M."/>
            <person name="Conrad A.L."/>
            <person name="Dejesa L.C."/>
            <person name="Honchak B.M."/>
            <person name="Jung D.O."/>
            <person name="Karbach L.E."/>
            <person name="Kurdoglu A."/>
            <person name="Lahiri S."/>
            <person name="Mastrian S.D."/>
            <person name="Page L.E."/>
            <person name="Taylor H.L."/>
            <person name="Wang Z.T."/>
            <person name="Raymond J."/>
            <person name="Chen M."/>
            <person name="Blankenship R.E."/>
            <person name="Touchman J.W."/>
        </authorList>
    </citation>
    <scope>NUCLEOTIDE SEQUENCE [LARGE SCALE GENOMIC DNA]</scope>
    <source>
        <strain evidence="17">ATCC 51547 / Ice1</strain>
    </source>
</reference>
<evidence type="ECO:0000313" key="17">
    <source>
        <dbReference type="Proteomes" id="UP000008550"/>
    </source>
</evidence>
<dbReference type="PROSITE" id="PS00867">
    <property type="entry name" value="CPSASE_2"/>
    <property type="match status" value="1"/>
</dbReference>
<keyword evidence="5 13" id="KW-0436">Ligase</keyword>
<dbReference type="NCBIfam" id="NF004085">
    <property type="entry name" value="PRK05586.1"/>
    <property type="match status" value="1"/>
</dbReference>
<evidence type="ECO:0000256" key="11">
    <source>
        <dbReference type="ARBA" id="ARBA00048600"/>
    </source>
</evidence>
<dbReference type="SMART" id="SM00878">
    <property type="entry name" value="Biotin_carb_C"/>
    <property type="match status" value="1"/>
</dbReference>
<dbReference type="InterPro" id="IPR016185">
    <property type="entry name" value="PreATP-grasp_dom_sf"/>
</dbReference>
<dbReference type="Pfam" id="PF02785">
    <property type="entry name" value="Biotin_carb_C"/>
    <property type="match status" value="1"/>
</dbReference>
<dbReference type="FunFam" id="3.30.470.20:FF:000028">
    <property type="entry name" value="Methylcrotonoyl-CoA carboxylase subunit alpha, mitochondrial"/>
    <property type="match status" value="1"/>
</dbReference>
<dbReference type="Pfam" id="PF02786">
    <property type="entry name" value="CPSase_L_D2"/>
    <property type="match status" value="1"/>
</dbReference>
<dbReference type="STRING" id="498761.HM1_0283"/>
<feature type="domain" description="ATP-grasp" evidence="14">
    <location>
        <begin position="126"/>
        <end position="323"/>
    </location>
</feature>
<evidence type="ECO:0000256" key="3">
    <source>
        <dbReference type="ARBA" id="ARBA00011750"/>
    </source>
</evidence>
<keyword evidence="13" id="KW-0275">Fatty acid biosynthesis</keyword>